<dbReference type="PANTHER" id="PTHR45779">
    <property type="entry name" value="PEPTIDYLPROLYL ISOMERASE"/>
    <property type="match status" value="1"/>
</dbReference>
<dbReference type="Gene3D" id="3.10.50.40">
    <property type="match status" value="1"/>
</dbReference>
<feature type="compositionally biased region" description="Polar residues" evidence="6">
    <location>
        <begin position="89"/>
        <end position="102"/>
    </location>
</feature>
<evidence type="ECO:0000259" key="8">
    <source>
        <dbReference type="PROSITE" id="PS50059"/>
    </source>
</evidence>
<feature type="transmembrane region" description="Helical" evidence="7">
    <location>
        <begin position="48"/>
        <end position="65"/>
    </location>
</feature>
<evidence type="ECO:0000256" key="5">
    <source>
        <dbReference type="PROSITE-ProRule" id="PRU00277"/>
    </source>
</evidence>
<keyword evidence="7" id="KW-0472">Membrane</keyword>
<evidence type="ECO:0000313" key="9">
    <source>
        <dbReference type="EMBL" id="RUP47375.1"/>
    </source>
</evidence>
<evidence type="ECO:0000256" key="4">
    <source>
        <dbReference type="ARBA" id="ARBA00023235"/>
    </source>
</evidence>
<keyword evidence="3 5" id="KW-0697">Rotamase</keyword>
<sequence length="111" mass="12472">MCVGEKRRLIIPSELAYGPMGSGDLIPPNSAVIFEIELLGISSIWTNPWMWLNLGALIAAFLYYIRMAQREELEKLKRAEERKALETQPAKSTAGRQGTTTHKPNEAKKDD</sequence>
<dbReference type="EMBL" id="RBNI01004601">
    <property type="protein sequence ID" value="RUP47375.1"/>
    <property type="molecule type" value="Genomic_DNA"/>
</dbReference>
<dbReference type="InterPro" id="IPR044609">
    <property type="entry name" value="FKBP2/11"/>
</dbReference>
<gene>
    <name evidence="9" type="ORF">BC936DRAFT_145807</name>
</gene>
<feature type="domain" description="PPIase FKBP-type" evidence="8">
    <location>
        <begin position="1"/>
        <end position="42"/>
    </location>
</feature>
<evidence type="ECO:0000256" key="7">
    <source>
        <dbReference type="SAM" id="Phobius"/>
    </source>
</evidence>
<dbReference type="SUPFAM" id="SSF54534">
    <property type="entry name" value="FKBP-like"/>
    <property type="match status" value="1"/>
</dbReference>
<dbReference type="InterPro" id="IPR001179">
    <property type="entry name" value="PPIase_FKBP_dom"/>
</dbReference>
<keyword evidence="7" id="KW-0812">Transmembrane</keyword>
<keyword evidence="10" id="KW-1185">Reference proteome</keyword>
<dbReference type="PROSITE" id="PS50059">
    <property type="entry name" value="FKBP_PPIASE"/>
    <property type="match status" value="1"/>
</dbReference>
<reference evidence="9 10" key="1">
    <citation type="journal article" date="2018" name="New Phytol.">
        <title>Phylogenomics of Endogonaceae and evolution of mycorrhizas within Mucoromycota.</title>
        <authorList>
            <person name="Chang Y."/>
            <person name="Desiro A."/>
            <person name="Na H."/>
            <person name="Sandor L."/>
            <person name="Lipzen A."/>
            <person name="Clum A."/>
            <person name="Barry K."/>
            <person name="Grigoriev I.V."/>
            <person name="Martin F.M."/>
            <person name="Stajich J.E."/>
            <person name="Smith M.E."/>
            <person name="Bonito G."/>
            <person name="Spatafora J.W."/>
        </authorList>
    </citation>
    <scope>NUCLEOTIDE SEQUENCE [LARGE SCALE GENOMIC DNA]</scope>
    <source>
        <strain evidence="9 10">GMNB39</strain>
    </source>
</reference>
<keyword evidence="7" id="KW-1133">Transmembrane helix</keyword>
<dbReference type="InterPro" id="IPR046357">
    <property type="entry name" value="PPIase_dom_sf"/>
</dbReference>
<dbReference type="OrthoDB" id="1902587at2759"/>
<comment type="caution">
    <text evidence="9">The sequence shown here is derived from an EMBL/GenBank/DDBJ whole genome shotgun (WGS) entry which is preliminary data.</text>
</comment>
<evidence type="ECO:0000256" key="1">
    <source>
        <dbReference type="ARBA" id="ARBA00000971"/>
    </source>
</evidence>
<dbReference type="GO" id="GO:0005783">
    <property type="term" value="C:endoplasmic reticulum"/>
    <property type="evidence" value="ECO:0007669"/>
    <property type="project" value="TreeGrafter"/>
</dbReference>
<evidence type="ECO:0000313" key="10">
    <source>
        <dbReference type="Proteomes" id="UP000268093"/>
    </source>
</evidence>
<proteinExistence type="predicted"/>
<dbReference type="Pfam" id="PF00254">
    <property type="entry name" value="FKBP_C"/>
    <property type="match status" value="1"/>
</dbReference>
<accession>A0A433D968</accession>
<organism evidence="9 10">
    <name type="scientific">Jimgerdemannia flammicorona</name>
    <dbReference type="NCBI Taxonomy" id="994334"/>
    <lineage>
        <taxon>Eukaryota</taxon>
        <taxon>Fungi</taxon>
        <taxon>Fungi incertae sedis</taxon>
        <taxon>Mucoromycota</taxon>
        <taxon>Mucoromycotina</taxon>
        <taxon>Endogonomycetes</taxon>
        <taxon>Endogonales</taxon>
        <taxon>Endogonaceae</taxon>
        <taxon>Jimgerdemannia</taxon>
    </lineage>
</organism>
<protein>
    <recommendedName>
        <fullName evidence="2 5">peptidylprolyl isomerase</fullName>
        <ecNumber evidence="2 5">5.2.1.8</ecNumber>
    </recommendedName>
</protein>
<dbReference type="GO" id="GO:0003755">
    <property type="term" value="F:peptidyl-prolyl cis-trans isomerase activity"/>
    <property type="evidence" value="ECO:0007669"/>
    <property type="project" value="UniProtKB-KW"/>
</dbReference>
<keyword evidence="4 5" id="KW-0413">Isomerase</keyword>
<dbReference type="AlphaFoldDB" id="A0A433D968"/>
<evidence type="ECO:0000256" key="3">
    <source>
        <dbReference type="ARBA" id="ARBA00023110"/>
    </source>
</evidence>
<name>A0A433D968_9FUNG</name>
<comment type="catalytic activity">
    <reaction evidence="1 5">
        <text>[protein]-peptidylproline (omega=180) = [protein]-peptidylproline (omega=0)</text>
        <dbReference type="Rhea" id="RHEA:16237"/>
        <dbReference type="Rhea" id="RHEA-COMP:10747"/>
        <dbReference type="Rhea" id="RHEA-COMP:10748"/>
        <dbReference type="ChEBI" id="CHEBI:83833"/>
        <dbReference type="ChEBI" id="CHEBI:83834"/>
        <dbReference type="EC" id="5.2.1.8"/>
    </reaction>
</comment>
<dbReference type="PANTHER" id="PTHR45779:SF7">
    <property type="entry name" value="PEPTIDYLPROLYL ISOMERASE"/>
    <property type="match status" value="1"/>
</dbReference>
<evidence type="ECO:0000256" key="6">
    <source>
        <dbReference type="SAM" id="MobiDB-lite"/>
    </source>
</evidence>
<dbReference type="EC" id="5.2.1.8" evidence="2 5"/>
<feature type="region of interest" description="Disordered" evidence="6">
    <location>
        <begin position="80"/>
        <end position="111"/>
    </location>
</feature>
<dbReference type="Proteomes" id="UP000268093">
    <property type="component" value="Unassembled WGS sequence"/>
</dbReference>
<evidence type="ECO:0000256" key="2">
    <source>
        <dbReference type="ARBA" id="ARBA00013194"/>
    </source>
</evidence>